<dbReference type="SUPFAM" id="SSF81901">
    <property type="entry name" value="HCP-like"/>
    <property type="match status" value="1"/>
</dbReference>
<dbReference type="SMART" id="SM00671">
    <property type="entry name" value="SEL1"/>
    <property type="match status" value="3"/>
</dbReference>
<evidence type="ECO:0000256" key="1">
    <source>
        <dbReference type="SAM" id="SignalP"/>
    </source>
</evidence>
<dbReference type="RefSeq" id="WP_202762508.1">
    <property type="nucleotide sequence ID" value="NZ_CAESAQ020000009.1"/>
</dbReference>
<proteinExistence type="predicted"/>
<gene>
    <name evidence="2" type="ORF">THERMOS_81</name>
</gene>
<dbReference type="PANTHER" id="PTHR11102">
    <property type="entry name" value="SEL-1-LIKE PROTEIN"/>
    <property type="match status" value="1"/>
</dbReference>
<name>A0A8H8XCP2_9GAMM</name>
<evidence type="ECO:0000313" key="3">
    <source>
        <dbReference type="Proteomes" id="UP000643672"/>
    </source>
</evidence>
<evidence type="ECO:0000313" key="2">
    <source>
        <dbReference type="EMBL" id="CAB5494329.1"/>
    </source>
</evidence>
<dbReference type="InterPro" id="IPR011990">
    <property type="entry name" value="TPR-like_helical_dom_sf"/>
</dbReference>
<comment type="caution">
    <text evidence="2">The sequence shown here is derived from an EMBL/GenBank/DDBJ whole genome shotgun (WGS) entry which is preliminary data.</text>
</comment>
<dbReference type="Proteomes" id="UP000643672">
    <property type="component" value="Unassembled WGS sequence"/>
</dbReference>
<dbReference type="Gene3D" id="1.25.40.10">
    <property type="entry name" value="Tetratricopeptide repeat domain"/>
    <property type="match status" value="1"/>
</dbReference>
<reference evidence="2 3" key="1">
    <citation type="submission" date="2020-05" db="EMBL/GenBank/DDBJ databases">
        <authorList>
            <person name="Petersen J."/>
            <person name="Sayavedra L."/>
        </authorList>
    </citation>
    <scope>NUCLEOTIDE SEQUENCE [LARGE SCALE GENOMIC DNA]</scope>
    <source>
        <strain evidence="2">B thermophilus SOXS</strain>
    </source>
</reference>
<dbReference type="EMBL" id="CAESAQ020000009">
    <property type="protein sequence ID" value="CAB5494329.1"/>
    <property type="molecule type" value="Genomic_DNA"/>
</dbReference>
<accession>A0A8H8XCP2</accession>
<feature type="signal peptide" evidence="1">
    <location>
        <begin position="1"/>
        <end position="21"/>
    </location>
</feature>
<protein>
    <recommendedName>
        <fullName evidence="4">Sel1 repeat family protein</fullName>
    </recommendedName>
</protein>
<dbReference type="AlphaFoldDB" id="A0A8H8XCP2"/>
<keyword evidence="1" id="KW-0732">Signal</keyword>
<keyword evidence="3" id="KW-1185">Reference proteome</keyword>
<organism evidence="2 3">
    <name type="scientific">Bathymodiolus thermophilus thioautotrophic gill symbiont</name>
    <dbReference type="NCBI Taxonomy" id="2360"/>
    <lineage>
        <taxon>Bacteria</taxon>
        <taxon>Pseudomonadati</taxon>
        <taxon>Pseudomonadota</taxon>
        <taxon>Gammaproteobacteria</taxon>
        <taxon>sulfur-oxidizing symbionts</taxon>
    </lineage>
</organism>
<dbReference type="PANTHER" id="PTHR11102:SF160">
    <property type="entry name" value="ERAD-ASSOCIATED E3 UBIQUITIN-PROTEIN LIGASE COMPONENT HRD3"/>
    <property type="match status" value="1"/>
</dbReference>
<dbReference type="InterPro" id="IPR006597">
    <property type="entry name" value="Sel1-like"/>
</dbReference>
<sequence length="199" mass="22413">MRLNQTIITLIISIFVISCSATPGDAAYRGGHPVQAANLYMQGAKLGDSDAALKLARMISESEVSISQYGSATKWLKRSCELKNNAGCHNLALVYEYGENGENKEYTKAQGYYLLAAEKGYMQSQYNLGTLYSNQYLDDNVEGLKWILLSQKFAKKCSEEPLCNWVLQDPPGHRAMLENRMTEKQILKSHKEVDEWKSK</sequence>
<dbReference type="InterPro" id="IPR050767">
    <property type="entry name" value="Sel1_AlgK"/>
</dbReference>
<dbReference type="PROSITE" id="PS51257">
    <property type="entry name" value="PROKAR_LIPOPROTEIN"/>
    <property type="match status" value="1"/>
</dbReference>
<evidence type="ECO:0008006" key="4">
    <source>
        <dbReference type="Google" id="ProtNLM"/>
    </source>
</evidence>
<feature type="chain" id="PRO_5034917199" description="Sel1 repeat family protein" evidence="1">
    <location>
        <begin position="22"/>
        <end position="199"/>
    </location>
</feature>